<dbReference type="KEGG" id="ccur:IAR63_10020"/>
<dbReference type="EMBL" id="CP060822">
    <property type="protein sequence ID" value="QNP28274.1"/>
    <property type="molecule type" value="Genomic_DNA"/>
</dbReference>
<evidence type="ECO:0000313" key="3">
    <source>
        <dbReference type="Proteomes" id="UP000516013"/>
    </source>
</evidence>
<feature type="compositionally biased region" description="Low complexity" evidence="1">
    <location>
        <begin position="89"/>
        <end position="103"/>
    </location>
</feature>
<gene>
    <name evidence="2" type="ORF">IAR63_10020</name>
</gene>
<evidence type="ECO:0000256" key="1">
    <source>
        <dbReference type="SAM" id="MobiDB-lite"/>
    </source>
</evidence>
<dbReference type="PROSITE" id="PS51257">
    <property type="entry name" value="PROKAR_LIPOPROTEIN"/>
    <property type="match status" value="1"/>
</dbReference>
<feature type="region of interest" description="Disordered" evidence="1">
    <location>
        <begin position="89"/>
        <end position="112"/>
    </location>
</feature>
<accession>A0A7H0EWV8</accession>
<sequence length="410" mass="41903">MKYVLILTTLSGLGCAFSFYPITQTLAGSVPVGAVSGVTLPSSLGTSNISPVLPTVPISTPSAPTFTPTLPTSIPSAPTFTPTVPTSIPSVATSTPSAPSTEVSSEKTTPIVPVVNPGSQMVLNQTATQTLTELQIIAPTVAGTIISNVSTPPVTLTSPVSQITITPSAAFTLPSLATATESVPKDLPRGILSSPTGEVTLPVTPLQAGQTIATQVVSGRGAEMTINATALRIAPINQNADNKEVSTTATLRIANSQNLDLVLTGTSERVANAAGFIATATSAGLGITQIQTGTSIALTGANFGQVASLINSLSGLMVTGTNQAMKPDQSITLVASGITKDPVTTTTKSEVKHGPVKDVTIEPVQLGRAIVVFNQILDTSSDDTVIALSENTEFLTISKMLQQLRSAFDD</sequence>
<keyword evidence="3" id="KW-1185">Reference proteome</keyword>
<dbReference type="AlphaFoldDB" id="A0A7H0EWV8"/>
<proteinExistence type="predicted"/>
<evidence type="ECO:0000313" key="2">
    <source>
        <dbReference type="EMBL" id="QNP28274.1"/>
    </source>
</evidence>
<protein>
    <submittedName>
        <fullName evidence="2">Uncharacterized protein</fullName>
    </submittedName>
</protein>
<reference evidence="2 3" key="1">
    <citation type="submission" date="2020-08" db="EMBL/GenBank/DDBJ databases">
        <title>Complete genome sequence of Raphidiopsis curvispora isolated from drinking water reservoir in South Korea.</title>
        <authorList>
            <person name="Jeong J."/>
        </authorList>
    </citation>
    <scope>NUCLEOTIDE SEQUENCE [LARGE SCALE GENOMIC DNA]</scope>
    <source>
        <strain evidence="2 3">GIHE-G1</strain>
    </source>
</reference>
<organism evidence="2 3">
    <name type="scientific">Cylindrospermopsis curvispora GIHE-G1</name>
    <dbReference type="NCBI Taxonomy" id="2666332"/>
    <lineage>
        <taxon>Bacteria</taxon>
        <taxon>Bacillati</taxon>
        <taxon>Cyanobacteriota</taxon>
        <taxon>Cyanophyceae</taxon>
        <taxon>Nostocales</taxon>
        <taxon>Aphanizomenonaceae</taxon>
        <taxon>Cylindrospermopsis</taxon>
    </lineage>
</organism>
<dbReference type="Proteomes" id="UP000516013">
    <property type="component" value="Chromosome"/>
</dbReference>
<name>A0A7H0EWV8_9CYAN</name>
<dbReference type="RefSeq" id="WP_187705174.1">
    <property type="nucleotide sequence ID" value="NZ_CP060822.1"/>
</dbReference>